<proteinExistence type="predicted"/>
<sequence length="377" mass="42526">MTSLCEDYGKRPVENTWKISDIESFLAILLQEINDALKISKNKDLQQHFAANLNKLNLYLNDLHKIASAEKQFKAPTLGEVAYISSDVYQFKMQQTFKAVESKIDENQAPLDVIKKIAIACSAGVDYNQEITQLLVLMDQLSHGFSASLEDLERYTKLMTEILKTLKLVQSVLVQFTDWVAVFYIHFGHVSSQILQKGLVNSIPKKEEGEGGQGKDMDDVGGENAGMGEGEGLKDVSEQIEETGQVDDLMNEDEENGTNENQEPQEKPKDSENPLEMEDDFAADLENLDNEENEKGENDDNDEPDEEPNVDWDMGDVEEPEENQLDPNLWDKPEQEDKKLDDRPEGADKQTEEIAAKENDDTVANEDNGKDDDEKDE</sequence>
<feature type="compositionally biased region" description="Acidic residues" evidence="3">
    <location>
        <begin position="361"/>
        <end position="377"/>
    </location>
</feature>
<evidence type="ECO:0000313" key="5">
    <source>
        <dbReference type="WBParaSite" id="PSU_v2.g11968.t1"/>
    </source>
</evidence>
<dbReference type="WBParaSite" id="PSU_v2.g11968.t1">
    <property type="protein sequence ID" value="PSU_v2.g11968.t1"/>
    <property type="gene ID" value="PSU_v2.g11968"/>
</dbReference>
<accession>A0A914XYD3</accession>
<reference evidence="5" key="1">
    <citation type="submission" date="2022-11" db="UniProtKB">
        <authorList>
            <consortium name="WormBaseParasite"/>
        </authorList>
    </citation>
    <scope>IDENTIFICATION</scope>
</reference>
<dbReference type="GO" id="GO:0030687">
    <property type="term" value="C:preribosome, large subunit precursor"/>
    <property type="evidence" value="ECO:0007669"/>
    <property type="project" value="TreeGrafter"/>
</dbReference>
<dbReference type="GO" id="GO:0000027">
    <property type="term" value="P:ribosomal large subunit assembly"/>
    <property type="evidence" value="ECO:0007669"/>
    <property type="project" value="TreeGrafter"/>
</dbReference>
<feature type="region of interest" description="Disordered" evidence="3">
    <location>
        <begin position="247"/>
        <end position="377"/>
    </location>
</feature>
<feature type="compositionally biased region" description="Acidic residues" evidence="3">
    <location>
        <begin position="247"/>
        <end position="257"/>
    </location>
</feature>
<dbReference type="AlphaFoldDB" id="A0A914XYD3"/>
<keyword evidence="2" id="KW-0067">ATP-binding</keyword>
<keyword evidence="1" id="KW-0547">Nucleotide-binding</keyword>
<feature type="compositionally biased region" description="Basic and acidic residues" evidence="3">
    <location>
        <begin position="205"/>
        <end position="218"/>
    </location>
</feature>
<feature type="compositionally biased region" description="Acidic residues" evidence="3">
    <location>
        <begin position="273"/>
        <end position="292"/>
    </location>
</feature>
<dbReference type="GO" id="GO:0005634">
    <property type="term" value="C:nucleus"/>
    <property type="evidence" value="ECO:0007669"/>
    <property type="project" value="TreeGrafter"/>
</dbReference>
<protein>
    <submittedName>
        <fullName evidence="5">Uncharacterized protein</fullName>
    </submittedName>
</protein>
<evidence type="ECO:0000256" key="1">
    <source>
        <dbReference type="ARBA" id="ARBA00022741"/>
    </source>
</evidence>
<evidence type="ECO:0000256" key="2">
    <source>
        <dbReference type="ARBA" id="ARBA00022840"/>
    </source>
</evidence>
<dbReference type="PANTHER" id="PTHR48103">
    <property type="entry name" value="MIDASIN-RELATED"/>
    <property type="match status" value="1"/>
</dbReference>
<organism evidence="4 5">
    <name type="scientific">Panagrolaimus superbus</name>
    <dbReference type="NCBI Taxonomy" id="310955"/>
    <lineage>
        <taxon>Eukaryota</taxon>
        <taxon>Metazoa</taxon>
        <taxon>Ecdysozoa</taxon>
        <taxon>Nematoda</taxon>
        <taxon>Chromadorea</taxon>
        <taxon>Rhabditida</taxon>
        <taxon>Tylenchina</taxon>
        <taxon>Panagrolaimomorpha</taxon>
        <taxon>Panagrolaimoidea</taxon>
        <taxon>Panagrolaimidae</taxon>
        <taxon>Panagrolaimus</taxon>
    </lineage>
</organism>
<dbReference type="GO" id="GO:0005524">
    <property type="term" value="F:ATP binding"/>
    <property type="evidence" value="ECO:0007669"/>
    <property type="project" value="UniProtKB-KW"/>
</dbReference>
<evidence type="ECO:0000256" key="3">
    <source>
        <dbReference type="SAM" id="MobiDB-lite"/>
    </source>
</evidence>
<feature type="compositionally biased region" description="Acidic residues" evidence="3">
    <location>
        <begin position="299"/>
        <end position="324"/>
    </location>
</feature>
<dbReference type="PANTHER" id="PTHR48103:SF2">
    <property type="entry name" value="MIDASIN"/>
    <property type="match status" value="1"/>
</dbReference>
<name>A0A914XYD3_9BILA</name>
<feature type="region of interest" description="Disordered" evidence="3">
    <location>
        <begin position="205"/>
        <end position="235"/>
    </location>
</feature>
<dbReference type="Proteomes" id="UP000887577">
    <property type="component" value="Unplaced"/>
</dbReference>
<feature type="compositionally biased region" description="Basic and acidic residues" evidence="3">
    <location>
        <begin position="329"/>
        <end position="360"/>
    </location>
</feature>
<dbReference type="GO" id="GO:0000055">
    <property type="term" value="P:ribosomal large subunit export from nucleus"/>
    <property type="evidence" value="ECO:0007669"/>
    <property type="project" value="TreeGrafter"/>
</dbReference>
<evidence type="ECO:0000313" key="4">
    <source>
        <dbReference type="Proteomes" id="UP000887577"/>
    </source>
</evidence>
<keyword evidence="4" id="KW-1185">Reference proteome</keyword>